<evidence type="ECO:0000313" key="2">
    <source>
        <dbReference type="Proteomes" id="UP000287651"/>
    </source>
</evidence>
<name>A0A426X763_ENSVE</name>
<comment type="caution">
    <text evidence="1">The sequence shown here is derived from an EMBL/GenBank/DDBJ whole genome shotgun (WGS) entry which is preliminary data.</text>
</comment>
<accession>A0A426X763</accession>
<proteinExistence type="predicted"/>
<protein>
    <submittedName>
        <fullName evidence="1">Uncharacterized protein</fullName>
    </submittedName>
</protein>
<organism evidence="1 2">
    <name type="scientific">Ensete ventricosum</name>
    <name type="common">Abyssinian banana</name>
    <name type="synonym">Musa ensete</name>
    <dbReference type="NCBI Taxonomy" id="4639"/>
    <lineage>
        <taxon>Eukaryota</taxon>
        <taxon>Viridiplantae</taxon>
        <taxon>Streptophyta</taxon>
        <taxon>Embryophyta</taxon>
        <taxon>Tracheophyta</taxon>
        <taxon>Spermatophyta</taxon>
        <taxon>Magnoliopsida</taxon>
        <taxon>Liliopsida</taxon>
        <taxon>Zingiberales</taxon>
        <taxon>Musaceae</taxon>
        <taxon>Ensete</taxon>
    </lineage>
</organism>
<dbReference type="Proteomes" id="UP000287651">
    <property type="component" value="Unassembled WGS sequence"/>
</dbReference>
<evidence type="ECO:0000313" key="1">
    <source>
        <dbReference type="EMBL" id="RRT35322.1"/>
    </source>
</evidence>
<dbReference type="AlphaFoldDB" id="A0A426X763"/>
<reference evidence="1 2" key="1">
    <citation type="journal article" date="2014" name="Agronomy (Basel)">
        <title>A Draft Genome Sequence for Ensete ventricosum, the Drought-Tolerant Tree Against Hunger.</title>
        <authorList>
            <person name="Harrison J."/>
            <person name="Moore K.A."/>
            <person name="Paszkiewicz K."/>
            <person name="Jones T."/>
            <person name="Grant M."/>
            <person name="Ambacheew D."/>
            <person name="Muzemil S."/>
            <person name="Studholme D.J."/>
        </authorList>
    </citation>
    <scope>NUCLEOTIDE SEQUENCE [LARGE SCALE GENOMIC DNA]</scope>
</reference>
<sequence length="51" mass="5958">MVSRKNATVIKFVQSPISIDFSRTVSKIQNTGHTQHISTWEVVRAWFHEKM</sequence>
<dbReference type="EMBL" id="AMZH03025218">
    <property type="protein sequence ID" value="RRT35322.1"/>
    <property type="molecule type" value="Genomic_DNA"/>
</dbReference>
<gene>
    <name evidence="1" type="ORF">B296_00038137</name>
</gene>